<dbReference type="GO" id="GO:0005829">
    <property type="term" value="C:cytosol"/>
    <property type="evidence" value="ECO:0007669"/>
    <property type="project" value="TreeGrafter"/>
</dbReference>
<dbReference type="GO" id="GO:0070626">
    <property type="term" value="F:(S)-2-(5-amino-1-(5-phospho-D-ribosyl)imidazole-4-carboxamido) succinate lyase (fumarate-forming) activity"/>
    <property type="evidence" value="ECO:0007669"/>
    <property type="project" value="TreeGrafter"/>
</dbReference>
<comment type="caution">
    <text evidence="5">The sequence shown here is derived from an EMBL/GenBank/DDBJ whole genome shotgun (WGS) entry which is preliminary data.</text>
</comment>
<protein>
    <recommendedName>
        <fullName evidence="2 3">Adenylosuccinate lyase</fullName>
        <shortName evidence="3">ASL</shortName>
        <ecNumber evidence="2 3">4.3.2.2</ecNumber>
    </recommendedName>
    <alternativeName>
        <fullName evidence="3">Adenylosuccinase</fullName>
    </alternativeName>
</protein>
<dbReference type="InterPro" id="IPR019468">
    <property type="entry name" value="AdenyloSucc_lyase_C"/>
</dbReference>
<comment type="similarity">
    <text evidence="3">Belongs to the lyase 1 family. Adenylosuccinate lyase subfamily.</text>
</comment>
<evidence type="ECO:0000259" key="4">
    <source>
        <dbReference type="SMART" id="SM00998"/>
    </source>
</evidence>
<dbReference type="Gene3D" id="1.10.40.30">
    <property type="entry name" value="Fumarase/aspartase (C-terminal domain)"/>
    <property type="match status" value="1"/>
</dbReference>
<name>A0A8J3ZPJ4_9ACTN</name>
<evidence type="ECO:0000256" key="2">
    <source>
        <dbReference type="NCBIfam" id="TIGR00928"/>
    </source>
</evidence>
<keyword evidence="3" id="KW-0658">Purine biosynthesis</keyword>
<dbReference type="SUPFAM" id="SSF48557">
    <property type="entry name" value="L-aspartase-like"/>
    <property type="match status" value="1"/>
</dbReference>
<dbReference type="Pfam" id="PF10397">
    <property type="entry name" value="ADSL_C"/>
    <property type="match status" value="1"/>
</dbReference>
<dbReference type="PANTHER" id="PTHR43172:SF1">
    <property type="entry name" value="ADENYLOSUCCINATE LYASE"/>
    <property type="match status" value="1"/>
</dbReference>
<dbReference type="SMART" id="SM00998">
    <property type="entry name" value="ADSL_C"/>
    <property type="match status" value="1"/>
</dbReference>
<dbReference type="InterPro" id="IPR004769">
    <property type="entry name" value="Pur_lyase"/>
</dbReference>
<dbReference type="UniPathway" id="UPA00075">
    <property type="reaction ID" value="UER00336"/>
</dbReference>
<comment type="pathway">
    <text evidence="3">Purine metabolism; AMP biosynthesis via de novo pathway; AMP from IMP: step 2/2.</text>
</comment>
<dbReference type="InterPro" id="IPR020557">
    <property type="entry name" value="Fumarate_lyase_CS"/>
</dbReference>
<reference evidence="5" key="1">
    <citation type="submission" date="2021-01" db="EMBL/GenBank/DDBJ databases">
        <title>Whole genome shotgun sequence of Virgisporangium ochraceum NBRC 16418.</title>
        <authorList>
            <person name="Komaki H."/>
            <person name="Tamura T."/>
        </authorList>
    </citation>
    <scope>NUCLEOTIDE SEQUENCE</scope>
    <source>
        <strain evidence="5">NBRC 16418</strain>
    </source>
</reference>
<dbReference type="Proteomes" id="UP000635606">
    <property type="component" value="Unassembled WGS sequence"/>
</dbReference>
<dbReference type="Gene3D" id="1.20.200.10">
    <property type="entry name" value="Fumarase/aspartase (Central domain)"/>
    <property type="match status" value="1"/>
</dbReference>
<dbReference type="GO" id="GO:0004018">
    <property type="term" value="F:N6-(1,2-dicarboxyethyl)AMP AMP-lyase (fumarate-forming) activity"/>
    <property type="evidence" value="ECO:0007669"/>
    <property type="project" value="UniProtKB-UniRule"/>
</dbReference>
<dbReference type="InterPro" id="IPR000362">
    <property type="entry name" value="Fumarate_lyase_fam"/>
</dbReference>
<dbReference type="PROSITE" id="PS00163">
    <property type="entry name" value="FUMARATE_LYASES"/>
    <property type="match status" value="1"/>
</dbReference>
<comment type="pathway">
    <text evidence="3">Purine metabolism; IMP biosynthesis via de novo pathway; 5-amino-1-(5-phospho-D-ribosyl)imidazole-4-carboxamide from 5-amino-1-(5-phospho-D-ribosyl)imidazole-4-carboxylate: step 2/2.</text>
</comment>
<comment type="catalytic activity">
    <reaction evidence="3">
        <text>N(6)-(1,2-dicarboxyethyl)-AMP = fumarate + AMP</text>
        <dbReference type="Rhea" id="RHEA:16853"/>
        <dbReference type="ChEBI" id="CHEBI:29806"/>
        <dbReference type="ChEBI" id="CHEBI:57567"/>
        <dbReference type="ChEBI" id="CHEBI:456215"/>
        <dbReference type="EC" id="4.3.2.2"/>
    </reaction>
</comment>
<evidence type="ECO:0000256" key="1">
    <source>
        <dbReference type="ARBA" id="ARBA00023239"/>
    </source>
</evidence>
<proteinExistence type="inferred from homology"/>
<gene>
    <name evidence="5" type="primary">purB</name>
    <name evidence="5" type="ORF">Voc01_008120</name>
</gene>
<dbReference type="PANTHER" id="PTHR43172">
    <property type="entry name" value="ADENYLOSUCCINATE LYASE"/>
    <property type="match status" value="1"/>
</dbReference>
<organism evidence="5 6">
    <name type="scientific">Virgisporangium ochraceum</name>
    <dbReference type="NCBI Taxonomy" id="65505"/>
    <lineage>
        <taxon>Bacteria</taxon>
        <taxon>Bacillati</taxon>
        <taxon>Actinomycetota</taxon>
        <taxon>Actinomycetes</taxon>
        <taxon>Micromonosporales</taxon>
        <taxon>Micromonosporaceae</taxon>
        <taxon>Virgisporangium</taxon>
    </lineage>
</organism>
<dbReference type="GO" id="GO:0006189">
    <property type="term" value="P:'de novo' IMP biosynthetic process"/>
    <property type="evidence" value="ECO:0007669"/>
    <property type="project" value="UniProtKB-UniPathway"/>
</dbReference>
<sequence>MIPDVLANRYASPEMVTIWSPEEKIRAERRLWLAVLQAQADLGVPVPDGVVDAYRAVLDTVDLASIAARERVTRHDVKARIEEFAELAGHEHIHKGMTSRDLTENVEQLQVRAGLLLVRDRVVAALARLAELAVAHTDLVMVGRSHNVPAQATTLGKRFATAAEELLVAYERLRDLIDRYPLRGIKGPVGTAADQLDLFDGDATRVATLEERVARHLGFGRVLDSVGQVYPRSLDLDVVSALVQAAGAPSSLALTIRLMAGQELATEGFRPGQVGSSAMPHKMNTRSCERVNGLAVVLRGYLSMAGELAGDQWNEGDVSCSVVRRVALPGSFYALDGLYLTFLTVLAEFGAYPAVVARELDRYLPFLATTKILVASVRKGIGRETAHEVIKEHSVAVALGMREKGAAANDLFDRLAADGRLGLTRAEIDTLVADPAAFVGAAPAQVAAVAARVGAVVADHSEAAKYVPPPIL</sequence>
<dbReference type="EC" id="4.3.2.2" evidence="2 3"/>
<evidence type="ECO:0000313" key="5">
    <source>
        <dbReference type="EMBL" id="GIJ65895.1"/>
    </source>
</evidence>
<dbReference type="RefSeq" id="WP_203925884.1">
    <property type="nucleotide sequence ID" value="NZ_BOPH01000010.1"/>
</dbReference>
<evidence type="ECO:0000313" key="6">
    <source>
        <dbReference type="Proteomes" id="UP000635606"/>
    </source>
</evidence>
<keyword evidence="1 3" id="KW-0456">Lyase</keyword>
<dbReference type="InterPro" id="IPR008948">
    <property type="entry name" value="L-Aspartase-like"/>
</dbReference>
<dbReference type="NCBIfam" id="TIGR00928">
    <property type="entry name" value="purB"/>
    <property type="match status" value="1"/>
</dbReference>
<dbReference type="UniPathway" id="UPA00074">
    <property type="reaction ID" value="UER00132"/>
</dbReference>
<dbReference type="Gene3D" id="1.10.275.60">
    <property type="match status" value="1"/>
</dbReference>
<accession>A0A8J3ZPJ4</accession>
<comment type="catalytic activity">
    <reaction evidence="3">
        <text>(2S)-2-[5-amino-1-(5-phospho-beta-D-ribosyl)imidazole-4-carboxamido]succinate = 5-amino-1-(5-phospho-beta-D-ribosyl)imidazole-4-carboxamide + fumarate</text>
        <dbReference type="Rhea" id="RHEA:23920"/>
        <dbReference type="ChEBI" id="CHEBI:29806"/>
        <dbReference type="ChEBI" id="CHEBI:58443"/>
        <dbReference type="ChEBI" id="CHEBI:58475"/>
        <dbReference type="EC" id="4.3.2.2"/>
    </reaction>
</comment>
<evidence type="ECO:0000256" key="3">
    <source>
        <dbReference type="RuleBase" id="RU361172"/>
    </source>
</evidence>
<dbReference type="InterPro" id="IPR022761">
    <property type="entry name" value="Fumarate_lyase_N"/>
</dbReference>
<dbReference type="GO" id="GO:0044208">
    <property type="term" value="P:'de novo' AMP biosynthetic process"/>
    <property type="evidence" value="ECO:0007669"/>
    <property type="project" value="UniProtKB-UniPathway"/>
</dbReference>
<feature type="domain" description="Adenylosuccinate lyase C-terminal" evidence="4">
    <location>
        <begin position="364"/>
        <end position="450"/>
    </location>
</feature>
<dbReference type="Pfam" id="PF00206">
    <property type="entry name" value="Lyase_1"/>
    <property type="match status" value="1"/>
</dbReference>
<dbReference type="PRINTS" id="PR00149">
    <property type="entry name" value="FUMRATELYASE"/>
</dbReference>
<keyword evidence="6" id="KW-1185">Reference proteome</keyword>
<dbReference type="EMBL" id="BOPH01000010">
    <property type="protein sequence ID" value="GIJ65895.1"/>
    <property type="molecule type" value="Genomic_DNA"/>
</dbReference>
<dbReference type="AlphaFoldDB" id="A0A8J3ZPJ4"/>